<reference evidence="1" key="1">
    <citation type="submission" date="2023-10" db="EMBL/GenBank/DDBJ databases">
        <title>Genome assemblies of two species of porcelain crab, Petrolisthes cinctipes and Petrolisthes manimaculis (Anomura: Porcellanidae).</title>
        <authorList>
            <person name="Angst P."/>
        </authorList>
    </citation>
    <scope>NUCLEOTIDE SEQUENCE</scope>
    <source>
        <strain evidence="1">PB745_01</strain>
        <tissue evidence="1">Gill</tissue>
    </source>
</reference>
<dbReference type="AlphaFoldDB" id="A0AAE1F0F7"/>
<dbReference type="EMBL" id="JAWQEG010003750">
    <property type="protein sequence ID" value="KAK3864641.1"/>
    <property type="molecule type" value="Genomic_DNA"/>
</dbReference>
<gene>
    <name evidence="1" type="ORF">Pcinc_029678</name>
</gene>
<name>A0AAE1F0F7_PETCI</name>
<organism evidence="1 2">
    <name type="scientific">Petrolisthes cinctipes</name>
    <name type="common">Flat porcelain crab</name>
    <dbReference type="NCBI Taxonomy" id="88211"/>
    <lineage>
        <taxon>Eukaryota</taxon>
        <taxon>Metazoa</taxon>
        <taxon>Ecdysozoa</taxon>
        <taxon>Arthropoda</taxon>
        <taxon>Crustacea</taxon>
        <taxon>Multicrustacea</taxon>
        <taxon>Malacostraca</taxon>
        <taxon>Eumalacostraca</taxon>
        <taxon>Eucarida</taxon>
        <taxon>Decapoda</taxon>
        <taxon>Pleocyemata</taxon>
        <taxon>Anomura</taxon>
        <taxon>Galatheoidea</taxon>
        <taxon>Porcellanidae</taxon>
        <taxon>Petrolisthes</taxon>
    </lineage>
</organism>
<evidence type="ECO:0000313" key="1">
    <source>
        <dbReference type="EMBL" id="KAK3864641.1"/>
    </source>
</evidence>
<dbReference type="Proteomes" id="UP001286313">
    <property type="component" value="Unassembled WGS sequence"/>
</dbReference>
<keyword evidence="2" id="KW-1185">Reference proteome</keyword>
<sequence>MEWWSGFGGVWNTGRVVEWLWWYWWSGGEAVLVLVEWWRGRGGAGGCGLETVRAVFMPDFPLNTGAPPPLAPVPPLTPSHLTSSASRYDTLTRNPLHPHPHTLYTHTLTPSTPIFHNPNLRGTLPSLLIPSWPWVATGGDGNRSKNPTGDLRL</sequence>
<accession>A0AAE1F0F7</accession>
<comment type="caution">
    <text evidence="1">The sequence shown here is derived from an EMBL/GenBank/DDBJ whole genome shotgun (WGS) entry which is preliminary data.</text>
</comment>
<protein>
    <submittedName>
        <fullName evidence="1">Uncharacterized protein</fullName>
    </submittedName>
</protein>
<proteinExistence type="predicted"/>
<evidence type="ECO:0000313" key="2">
    <source>
        <dbReference type="Proteomes" id="UP001286313"/>
    </source>
</evidence>